<reference evidence="2 3" key="1">
    <citation type="submission" date="2018-06" db="EMBL/GenBank/DDBJ databases">
        <title>Genomic Encyclopedia of Type Strains, Phase IV (KMG-IV): sequencing the most valuable type-strain genomes for metagenomic binning, comparative biology and taxonomic classification.</title>
        <authorList>
            <person name="Goeker M."/>
        </authorList>
    </citation>
    <scope>NUCLEOTIDE SEQUENCE [LARGE SCALE GENOMIC DNA]</scope>
    <source>
        <strain evidence="2 3">DSM 45521</strain>
    </source>
</reference>
<feature type="transmembrane region" description="Helical" evidence="1">
    <location>
        <begin position="111"/>
        <end position="138"/>
    </location>
</feature>
<evidence type="ECO:0000313" key="2">
    <source>
        <dbReference type="EMBL" id="PYE13512.1"/>
    </source>
</evidence>
<feature type="transmembrane region" description="Helical" evidence="1">
    <location>
        <begin position="12"/>
        <end position="38"/>
    </location>
</feature>
<protein>
    <submittedName>
        <fullName evidence="2">Uncharacterized protein DUF2637</fullName>
    </submittedName>
</protein>
<keyword evidence="1" id="KW-0812">Transmembrane</keyword>
<comment type="caution">
    <text evidence="2">The sequence shown here is derived from an EMBL/GenBank/DDBJ whole genome shotgun (WGS) entry which is preliminary data.</text>
</comment>
<keyword evidence="3" id="KW-1185">Reference proteome</keyword>
<evidence type="ECO:0000313" key="3">
    <source>
        <dbReference type="Proteomes" id="UP000247591"/>
    </source>
</evidence>
<organism evidence="2 3">
    <name type="scientific">Williamsia limnetica</name>
    <dbReference type="NCBI Taxonomy" id="882452"/>
    <lineage>
        <taxon>Bacteria</taxon>
        <taxon>Bacillati</taxon>
        <taxon>Actinomycetota</taxon>
        <taxon>Actinomycetes</taxon>
        <taxon>Mycobacteriales</taxon>
        <taxon>Nocardiaceae</taxon>
        <taxon>Williamsia</taxon>
    </lineage>
</organism>
<gene>
    <name evidence="2" type="ORF">DFR67_11666</name>
</gene>
<keyword evidence="1" id="KW-0472">Membrane</keyword>
<accession>A0A318RD34</accession>
<dbReference type="AlphaFoldDB" id="A0A318RD34"/>
<dbReference type="InterPro" id="IPR021235">
    <property type="entry name" value="DUF2637"/>
</dbReference>
<dbReference type="EMBL" id="QJSP01000016">
    <property type="protein sequence ID" value="PYE13512.1"/>
    <property type="molecule type" value="Genomic_DNA"/>
</dbReference>
<dbReference type="Proteomes" id="UP000247591">
    <property type="component" value="Unassembled WGS sequence"/>
</dbReference>
<evidence type="ECO:0000256" key="1">
    <source>
        <dbReference type="SAM" id="Phobius"/>
    </source>
</evidence>
<feature type="transmembrane region" description="Helical" evidence="1">
    <location>
        <begin position="50"/>
        <end position="71"/>
    </location>
</feature>
<dbReference type="OrthoDB" id="4550869at2"/>
<dbReference type="Pfam" id="PF10935">
    <property type="entry name" value="DUF2637"/>
    <property type="match status" value="1"/>
</dbReference>
<keyword evidence="1" id="KW-1133">Transmembrane helix</keyword>
<feature type="transmembrane region" description="Helical" evidence="1">
    <location>
        <begin position="83"/>
        <end position="105"/>
    </location>
</feature>
<dbReference type="RefSeq" id="WP_158540021.1">
    <property type="nucleotide sequence ID" value="NZ_QJSP01000016.1"/>
</dbReference>
<sequence length="261" mass="28142">MTTDSKRPPIERIAVATAIAVTVVLALGSFALSFSALWDIATEIWPQRELSWIAPVLIDGTILQATISLVAAASDPTPARRRFFWLLLAVAAVISISGNALHAYVTGTGSLSPVAAVIGGTIPPAFLLLSTHGLILLIRPSARPTPEPFAHELSSDVLAAEIDDQDLVDVESSEAQPVEERPVGEYLEPARHLREQTNSTTETPTIARILWLAESRPALSKRAIGAQVNVHHNTVARLLDAWAAYAPVYWETERIDELAPA</sequence>
<proteinExistence type="predicted"/>
<name>A0A318RD34_WILLI</name>